<evidence type="ECO:0000313" key="1">
    <source>
        <dbReference type="EMBL" id="QDV81259.1"/>
    </source>
</evidence>
<sequence>MEAPRISQGDACKLDIAVPRTLDLAIELGVNLAGFPRVLFTEGQDAIFKIDDEQFVERLADRGKTTSLSKTATKTSYPLLA</sequence>
<evidence type="ECO:0000313" key="2">
    <source>
        <dbReference type="Proteomes" id="UP000318081"/>
    </source>
</evidence>
<reference evidence="1 2" key="1">
    <citation type="submission" date="2019-02" db="EMBL/GenBank/DDBJ databases">
        <title>Deep-cultivation of Planctomycetes and their phenomic and genomic characterization uncovers novel biology.</title>
        <authorList>
            <person name="Wiegand S."/>
            <person name="Jogler M."/>
            <person name="Boedeker C."/>
            <person name="Pinto D."/>
            <person name="Vollmers J."/>
            <person name="Rivas-Marin E."/>
            <person name="Kohn T."/>
            <person name="Peeters S.H."/>
            <person name="Heuer A."/>
            <person name="Rast P."/>
            <person name="Oberbeckmann S."/>
            <person name="Bunk B."/>
            <person name="Jeske O."/>
            <person name="Meyerdierks A."/>
            <person name="Storesund J.E."/>
            <person name="Kallscheuer N."/>
            <person name="Luecker S."/>
            <person name="Lage O.M."/>
            <person name="Pohl T."/>
            <person name="Merkel B.J."/>
            <person name="Hornburger P."/>
            <person name="Mueller R.-W."/>
            <person name="Bruemmer F."/>
            <person name="Labrenz M."/>
            <person name="Spormann A.M."/>
            <person name="Op den Camp H."/>
            <person name="Overmann J."/>
            <person name="Amann R."/>
            <person name="Jetten M.S.M."/>
            <person name="Mascher T."/>
            <person name="Medema M.H."/>
            <person name="Devos D.P."/>
            <person name="Kaster A.-K."/>
            <person name="Ovreas L."/>
            <person name="Rohde M."/>
            <person name="Galperin M.Y."/>
            <person name="Jogler C."/>
        </authorList>
    </citation>
    <scope>NUCLEOTIDE SEQUENCE [LARGE SCALE GENOMIC DNA]</scope>
    <source>
        <strain evidence="1 2">TBK1r</strain>
    </source>
</reference>
<name>A0ABX5XHB0_9BACT</name>
<proteinExistence type="predicted"/>
<dbReference type="EMBL" id="CP036432">
    <property type="protein sequence ID" value="QDV81259.1"/>
    <property type="molecule type" value="Genomic_DNA"/>
</dbReference>
<dbReference type="Proteomes" id="UP000318081">
    <property type="component" value="Chromosome"/>
</dbReference>
<protein>
    <submittedName>
        <fullName evidence="1">Uncharacterized protein</fullName>
    </submittedName>
</protein>
<organism evidence="1 2">
    <name type="scientific">Stieleria magnilauensis</name>
    <dbReference type="NCBI Taxonomy" id="2527963"/>
    <lineage>
        <taxon>Bacteria</taxon>
        <taxon>Pseudomonadati</taxon>
        <taxon>Planctomycetota</taxon>
        <taxon>Planctomycetia</taxon>
        <taxon>Pirellulales</taxon>
        <taxon>Pirellulaceae</taxon>
        <taxon>Stieleria</taxon>
    </lineage>
</organism>
<accession>A0ABX5XHB0</accession>
<keyword evidence="2" id="KW-1185">Reference proteome</keyword>
<gene>
    <name evidence="1" type="ORF">TBK1r_01740</name>
</gene>